<dbReference type="GeneID" id="43162726"/>
<dbReference type="Pfam" id="PF25612">
    <property type="entry name" value="DUF7940"/>
    <property type="match status" value="1"/>
</dbReference>
<reference evidence="2 3" key="1">
    <citation type="submission" date="2023-11" db="EMBL/GenBank/DDBJ databases">
        <title>MicrobeMod: A computational toolkit for identifying prokaryotic methylation and restriction-modification with nanopore sequencing.</title>
        <authorList>
            <person name="Crits-Christoph A."/>
            <person name="Kang S.C."/>
            <person name="Lee H."/>
            <person name="Ostrov N."/>
        </authorList>
    </citation>
    <scope>NUCLEOTIDE SEQUENCE [LARGE SCALE GENOMIC DNA]</scope>
    <source>
        <strain evidence="2 3">ATCC 25935</strain>
    </source>
</reference>
<dbReference type="InterPro" id="IPR057700">
    <property type="entry name" value="DUF7940"/>
</dbReference>
<sequence>MKKLELIEDWRAVLTRAWSMKFSILAAILGGLEVGVQYVQPAGIPNGVFAGIASAVSLSAAVARLVAQRELSGGANGNA</sequence>
<dbReference type="Proteomes" id="UP001326110">
    <property type="component" value="Chromosome"/>
</dbReference>
<keyword evidence="1" id="KW-1133">Transmembrane helix</keyword>
<accession>A0ABZ0Y607</accession>
<keyword evidence="1" id="KW-0812">Transmembrane</keyword>
<evidence type="ECO:0000313" key="2">
    <source>
        <dbReference type="EMBL" id="WQH06902.1"/>
    </source>
</evidence>
<keyword evidence="1" id="KW-0472">Membrane</keyword>
<keyword evidence="3" id="KW-1185">Reference proteome</keyword>
<evidence type="ECO:0000313" key="3">
    <source>
        <dbReference type="Proteomes" id="UP001326110"/>
    </source>
</evidence>
<gene>
    <name evidence="2" type="ORF">SR858_11390</name>
</gene>
<feature type="transmembrane region" description="Helical" evidence="1">
    <location>
        <begin position="46"/>
        <end position="67"/>
    </location>
</feature>
<dbReference type="RefSeq" id="WP_019920912.1">
    <property type="nucleotide sequence ID" value="NZ_CP140152.1"/>
</dbReference>
<evidence type="ECO:0000256" key="1">
    <source>
        <dbReference type="SAM" id="Phobius"/>
    </source>
</evidence>
<evidence type="ECO:0008006" key="4">
    <source>
        <dbReference type="Google" id="ProtNLM"/>
    </source>
</evidence>
<feature type="transmembrane region" description="Helical" evidence="1">
    <location>
        <begin position="21"/>
        <end position="40"/>
    </location>
</feature>
<protein>
    <recommendedName>
        <fullName evidence="4">Holin</fullName>
    </recommendedName>
</protein>
<name>A0ABZ0Y607_9BURK</name>
<dbReference type="EMBL" id="CP140152">
    <property type="protein sequence ID" value="WQH06902.1"/>
    <property type="molecule type" value="Genomic_DNA"/>
</dbReference>
<organism evidence="2 3">
    <name type="scientific">Duganella zoogloeoides</name>
    <dbReference type="NCBI Taxonomy" id="75659"/>
    <lineage>
        <taxon>Bacteria</taxon>
        <taxon>Pseudomonadati</taxon>
        <taxon>Pseudomonadota</taxon>
        <taxon>Betaproteobacteria</taxon>
        <taxon>Burkholderiales</taxon>
        <taxon>Oxalobacteraceae</taxon>
        <taxon>Telluria group</taxon>
        <taxon>Duganella</taxon>
    </lineage>
</organism>
<proteinExistence type="predicted"/>